<organism evidence="2 3">
    <name type="scientific">Photorhabdus tasmaniensis</name>
    <dbReference type="NCBI Taxonomy" id="1004159"/>
    <lineage>
        <taxon>Bacteria</taxon>
        <taxon>Pseudomonadati</taxon>
        <taxon>Pseudomonadota</taxon>
        <taxon>Gammaproteobacteria</taxon>
        <taxon>Enterobacterales</taxon>
        <taxon>Morganellaceae</taxon>
        <taxon>Photorhabdus</taxon>
    </lineage>
</organism>
<dbReference type="InterPro" id="IPR027417">
    <property type="entry name" value="P-loop_NTPase"/>
</dbReference>
<evidence type="ECO:0000259" key="1">
    <source>
        <dbReference type="Pfam" id="PF13086"/>
    </source>
</evidence>
<dbReference type="Pfam" id="PF13086">
    <property type="entry name" value="AAA_11"/>
    <property type="match status" value="1"/>
</dbReference>
<dbReference type="Proteomes" id="UP000697802">
    <property type="component" value="Unassembled WGS sequence"/>
</dbReference>
<dbReference type="EMBL" id="PUJU01000015">
    <property type="protein sequence ID" value="NHB87856.1"/>
    <property type="molecule type" value="Genomic_DNA"/>
</dbReference>
<keyword evidence="3" id="KW-1185">Reference proteome</keyword>
<dbReference type="RefSeq" id="WP_166295811.1">
    <property type="nucleotide sequence ID" value="NZ_CAWPIF010000015.1"/>
</dbReference>
<sequence>MAQQNHHLEVLESEIEIGDLHAAEQERNKPNILIQIFNRSRYVSYLKHVSDVNLQQRTLKQQRIDLLKEIDTCTQQQPLLLQKQREAEQLLQEKHDAYTLKQQKLARFCHEHPEMKLPGTEKYINDSELQRNAYWQDPTINHFRSQLFIAALDLHQAWLLEVLKHEIFRKKVFKLPEMLDGKIDPNNKKIWQLLFMIVPVVSTTFTSLGSMFRSLGSEELGWLLIDEVGQAIPQVAVGGLWRSKRAIVVGDPLQIEPVFTTPPKLVEYISGTILKKDAEEWNPNRWSIQTIADRANRYGCE</sequence>
<dbReference type="InterPro" id="IPR041677">
    <property type="entry name" value="DNA2/NAM7_AAA_11"/>
</dbReference>
<gene>
    <name evidence="2" type="ORF">C5471_09125</name>
</gene>
<evidence type="ECO:0000313" key="3">
    <source>
        <dbReference type="Proteomes" id="UP000697802"/>
    </source>
</evidence>
<dbReference type="Gene3D" id="3.40.50.300">
    <property type="entry name" value="P-loop containing nucleotide triphosphate hydrolases"/>
    <property type="match status" value="1"/>
</dbReference>
<protein>
    <recommendedName>
        <fullName evidence="1">DNA2/NAM7 helicase helicase domain-containing protein</fullName>
    </recommendedName>
</protein>
<reference evidence="2 3" key="1">
    <citation type="submission" date="2018-02" db="EMBL/GenBank/DDBJ databases">
        <authorList>
            <person name="Machado R.A."/>
        </authorList>
    </citation>
    <scope>NUCLEOTIDE SEQUENCE [LARGE SCALE GENOMIC DNA]</scope>
    <source>
        <strain evidence="2 3">T327</strain>
    </source>
</reference>
<comment type="caution">
    <text evidence="2">The sequence shown here is derived from an EMBL/GenBank/DDBJ whole genome shotgun (WGS) entry which is preliminary data.</text>
</comment>
<evidence type="ECO:0000313" key="2">
    <source>
        <dbReference type="EMBL" id="NHB87856.1"/>
    </source>
</evidence>
<name>A0ABX0GGC9_9GAMM</name>
<accession>A0ABX0GGC9</accession>
<feature type="domain" description="DNA2/NAM7 helicase helicase" evidence="1">
    <location>
        <begin position="34"/>
        <end position="259"/>
    </location>
</feature>
<proteinExistence type="predicted"/>